<name>A0ACC0DFE1_9PEZI</name>
<proteinExistence type="predicted"/>
<evidence type="ECO:0000313" key="2">
    <source>
        <dbReference type="Proteomes" id="UP001497680"/>
    </source>
</evidence>
<dbReference type="Proteomes" id="UP001497680">
    <property type="component" value="Unassembled WGS sequence"/>
</dbReference>
<organism evidence="1 2">
    <name type="scientific">Hypoxylon rubiginosum</name>
    <dbReference type="NCBI Taxonomy" id="110542"/>
    <lineage>
        <taxon>Eukaryota</taxon>
        <taxon>Fungi</taxon>
        <taxon>Dikarya</taxon>
        <taxon>Ascomycota</taxon>
        <taxon>Pezizomycotina</taxon>
        <taxon>Sordariomycetes</taxon>
        <taxon>Xylariomycetidae</taxon>
        <taxon>Xylariales</taxon>
        <taxon>Hypoxylaceae</taxon>
        <taxon>Hypoxylon</taxon>
    </lineage>
</organism>
<protein>
    <submittedName>
        <fullName evidence="1">Uncharacterized protein</fullName>
    </submittedName>
</protein>
<keyword evidence="2" id="KW-1185">Reference proteome</keyword>
<evidence type="ECO:0000313" key="1">
    <source>
        <dbReference type="EMBL" id="KAI6091455.1"/>
    </source>
</evidence>
<gene>
    <name evidence="1" type="ORF">F4821DRAFT_185611</name>
</gene>
<accession>A0ACC0DFE1</accession>
<comment type="caution">
    <text evidence="1">The sequence shown here is derived from an EMBL/GenBank/DDBJ whole genome shotgun (WGS) entry which is preliminary data.</text>
</comment>
<reference evidence="1 2" key="1">
    <citation type="journal article" date="2022" name="New Phytol.">
        <title>Ecological generalism drives hyperdiversity of secondary metabolite gene clusters in xylarialean endophytes.</title>
        <authorList>
            <person name="Franco M.E.E."/>
            <person name="Wisecaver J.H."/>
            <person name="Arnold A.E."/>
            <person name="Ju Y.M."/>
            <person name="Slot J.C."/>
            <person name="Ahrendt S."/>
            <person name="Moore L.P."/>
            <person name="Eastman K.E."/>
            <person name="Scott K."/>
            <person name="Konkel Z."/>
            <person name="Mondo S.J."/>
            <person name="Kuo A."/>
            <person name="Hayes R.D."/>
            <person name="Haridas S."/>
            <person name="Andreopoulos B."/>
            <person name="Riley R."/>
            <person name="LaButti K."/>
            <person name="Pangilinan J."/>
            <person name="Lipzen A."/>
            <person name="Amirebrahimi M."/>
            <person name="Yan J."/>
            <person name="Adam C."/>
            <person name="Keymanesh K."/>
            <person name="Ng V."/>
            <person name="Louie K."/>
            <person name="Northen T."/>
            <person name="Drula E."/>
            <person name="Henrissat B."/>
            <person name="Hsieh H.M."/>
            <person name="Youens-Clark K."/>
            <person name="Lutzoni F."/>
            <person name="Miadlikowska J."/>
            <person name="Eastwood D.C."/>
            <person name="Hamelin R.C."/>
            <person name="Grigoriev I.V."/>
            <person name="U'Ren J.M."/>
        </authorList>
    </citation>
    <scope>NUCLEOTIDE SEQUENCE [LARGE SCALE GENOMIC DNA]</scope>
    <source>
        <strain evidence="1 2">ER1909</strain>
    </source>
</reference>
<dbReference type="EMBL" id="MU394286">
    <property type="protein sequence ID" value="KAI6091455.1"/>
    <property type="molecule type" value="Genomic_DNA"/>
</dbReference>
<sequence length="377" mass="41958">MNWYRGPTSTTEPLTVKPEGAGKRLRRKLQKIGSQQRWYQPKDSHSDKAGTSVVTENKNNKTAPETLDLHDGKWLEQLRKSGQLCRGAPSVDRPNKKPHRHSMQVIPEFAHLNINETGLERPLDKRASCATPSSASSISRRYAKTPVHRIGQLENWPGQDQPVARKVASVERIAESYRALLQSSCAILNDTTQEPLPLRLGKSYLTEASNHDDREDTMQEISELSIVMGSPHSDDGTLVAFEEDASSIKPGSISPGPPSIRESRHRHEQTQPAPPIRRASPAGSPGLQICLDLLGQELSSATNGSSIRPSAETSALQVWVMIEAYERLRDQVHEMNLDRNQERSLDATLDTWIKALYAVHDQMTGCDGHVSEREYGD</sequence>